<comment type="similarity">
    <text evidence="2 9">Belongs to the ABC-2 integral membrane protein family.</text>
</comment>
<proteinExistence type="inferred from homology"/>
<evidence type="ECO:0000256" key="4">
    <source>
        <dbReference type="ARBA" id="ARBA00022475"/>
    </source>
</evidence>
<feature type="transmembrane region" description="Helical" evidence="9">
    <location>
        <begin position="173"/>
        <end position="195"/>
    </location>
</feature>
<evidence type="ECO:0000313" key="11">
    <source>
        <dbReference type="EMBL" id="TGL56531.1"/>
    </source>
</evidence>
<evidence type="ECO:0000256" key="5">
    <source>
        <dbReference type="ARBA" id="ARBA00022692"/>
    </source>
</evidence>
<dbReference type="RefSeq" id="WP_135625451.1">
    <property type="nucleotide sequence ID" value="NZ_RQGD01000046.1"/>
</dbReference>
<keyword evidence="7" id="KW-0625">Polysaccharide transport</keyword>
<dbReference type="GO" id="GO:0015774">
    <property type="term" value="P:polysaccharide transport"/>
    <property type="evidence" value="ECO:0007669"/>
    <property type="project" value="UniProtKB-KW"/>
</dbReference>
<dbReference type="EMBL" id="RQGD01000046">
    <property type="protein sequence ID" value="TGL56531.1"/>
    <property type="molecule type" value="Genomic_DNA"/>
</dbReference>
<keyword evidence="7" id="KW-0762">Sugar transport</keyword>
<keyword evidence="12" id="KW-1185">Reference proteome</keyword>
<evidence type="ECO:0000256" key="2">
    <source>
        <dbReference type="ARBA" id="ARBA00007783"/>
    </source>
</evidence>
<feature type="transmembrane region" description="Helical" evidence="9">
    <location>
        <begin position="261"/>
        <end position="278"/>
    </location>
</feature>
<feature type="transmembrane region" description="Helical" evidence="9">
    <location>
        <begin position="202"/>
        <end position="218"/>
    </location>
</feature>
<dbReference type="Pfam" id="PF01061">
    <property type="entry name" value="ABC2_membrane"/>
    <property type="match status" value="1"/>
</dbReference>
<reference evidence="11" key="1">
    <citation type="journal article" date="2019" name="PLoS Negl. Trop. Dis.">
        <title>Revisiting the worldwide diversity of Leptospira species in the environment.</title>
        <authorList>
            <person name="Vincent A.T."/>
            <person name="Schiettekatte O."/>
            <person name="Bourhy P."/>
            <person name="Veyrier F.J."/>
            <person name="Picardeau M."/>
        </authorList>
    </citation>
    <scope>NUCLEOTIDE SEQUENCE [LARGE SCALE GENOMIC DNA]</scope>
    <source>
        <strain evidence="11">201702476</strain>
    </source>
</reference>
<dbReference type="PANTHER" id="PTHR30413">
    <property type="entry name" value="INNER MEMBRANE TRANSPORT PERMEASE"/>
    <property type="match status" value="1"/>
</dbReference>
<name>A0A4R9JW25_9LEPT</name>
<feature type="transmembrane region" description="Helical" evidence="9">
    <location>
        <begin position="101"/>
        <end position="123"/>
    </location>
</feature>
<feature type="transmembrane region" description="Helical" evidence="9">
    <location>
        <begin position="54"/>
        <end position="78"/>
    </location>
</feature>
<evidence type="ECO:0000256" key="6">
    <source>
        <dbReference type="ARBA" id="ARBA00022989"/>
    </source>
</evidence>
<dbReference type="OrthoDB" id="9786910at2"/>
<evidence type="ECO:0000259" key="10">
    <source>
        <dbReference type="PROSITE" id="PS51012"/>
    </source>
</evidence>
<protein>
    <recommendedName>
        <fullName evidence="9">Transport permease protein</fullName>
    </recommendedName>
</protein>
<feature type="domain" description="ABC transmembrane type-2" evidence="10">
    <location>
        <begin position="58"/>
        <end position="281"/>
    </location>
</feature>
<evidence type="ECO:0000256" key="8">
    <source>
        <dbReference type="ARBA" id="ARBA00023136"/>
    </source>
</evidence>
<dbReference type="GO" id="GO:0015920">
    <property type="term" value="P:lipopolysaccharide transport"/>
    <property type="evidence" value="ECO:0007669"/>
    <property type="project" value="TreeGrafter"/>
</dbReference>
<evidence type="ECO:0000256" key="7">
    <source>
        <dbReference type="ARBA" id="ARBA00023047"/>
    </source>
</evidence>
<comment type="caution">
    <text evidence="11">The sequence shown here is derived from an EMBL/GenBank/DDBJ whole genome shotgun (WGS) entry which is preliminary data.</text>
</comment>
<dbReference type="InterPro" id="IPR047817">
    <property type="entry name" value="ABC2_TM_bact-type"/>
</dbReference>
<accession>A0A4R9JW25</accession>
<evidence type="ECO:0000256" key="3">
    <source>
        <dbReference type="ARBA" id="ARBA00022448"/>
    </source>
</evidence>
<organism evidence="11 12">
    <name type="scientific">Leptospira ognonensis</name>
    <dbReference type="NCBI Taxonomy" id="2484945"/>
    <lineage>
        <taxon>Bacteria</taxon>
        <taxon>Pseudomonadati</taxon>
        <taxon>Spirochaetota</taxon>
        <taxon>Spirochaetia</taxon>
        <taxon>Leptospirales</taxon>
        <taxon>Leptospiraceae</taxon>
        <taxon>Leptospira</taxon>
    </lineage>
</organism>
<evidence type="ECO:0000256" key="9">
    <source>
        <dbReference type="RuleBase" id="RU361157"/>
    </source>
</evidence>
<comment type="subcellular location">
    <subcellularLocation>
        <location evidence="1 9">Cell membrane</location>
        <topology evidence="1 9">Multi-pass membrane protein</topology>
    </subcellularLocation>
</comment>
<keyword evidence="8 9" id="KW-0472">Membrane</keyword>
<dbReference type="InterPro" id="IPR013525">
    <property type="entry name" value="ABC2_TM"/>
</dbReference>
<feature type="transmembrane region" description="Helical" evidence="9">
    <location>
        <begin position="143"/>
        <end position="167"/>
    </location>
</feature>
<dbReference type="PROSITE" id="PS51012">
    <property type="entry name" value="ABC_TM2"/>
    <property type="match status" value="1"/>
</dbReference>
<keyword evidence="3 9" id="KW-0813">Transport</keyword>
<evidence type="ECO:0000313" key="12">
    <source>
        <dbReference type="Proteomes" id="UP000297693"/>
    </source>
</evidence>
<dbReference type="Proteomes" id="UP000297693">
    <property type="component" value="Unassembled WGS sequence"/>
</dbReference>
<gene>
    <name evidence="11" type="ORF">EHQ58_18105</name>
</gene>
<dbReference type="AlphaFoldDB" id="A0A4R9JW25"/>
<keyword evidence="5 9" id="KW-0812">Transmembrane</keyword>
<keyword evidence="6 9" id="KW-1133">Transmembrane helix</keyword>
<sequence length="289" mass="34476">MTSKTNDVAAVESRKRKNDLFHTIIRGKNFILEIFRLRKLLFDLSIREFKSGHFGSVLGVVWIFVEPMIFMYVMWFFFTKAMRFQPVGNYPFLPWLFCSMIMWQFFSGTCISSANVFSSYSYLMKKPEINLSILPLIKILSSLYVHLIFIFLLIIMMFASGISFSFYWFQSLYYLFATCVLLIGISWITGSVSLFLQDTRNILGVLFQIGYWISPIFWDLNTYPEKYRIFMKLNPFYYIINGYRQSFIYQKPFYEDTFSMIYFWSFTLVCICLGIFTYKRLRPEFGDVI</sequence>
<evidence type="ECO:0000256" key="1">
    <source>
        <dbReference type="ARBA" id="ARBA00004651"/>
    </source>
</evidence>
<keyword evidence="4 9" id="KW-1003">Cell membrane</keyword>
<dbReference type="GO" id="GO:0005886">
    <property type="term" value="C:plasma membrane"/>
    <property type="evidence" value="ECO:0007669"/>
    <property type="project" value="UniProtKB-SubCell"/>
</dbReference>
<dbReference type="GO" id="GO:0140359">
    <property type="term" value="F:ABC-type transporter activity"/>
    <property type="evidence" value="ECO:0007669"/>
    <property type="project" value="InterPro"/>
</dbReference>
<dbReference type="PANTHER" id="PTHR30413:SF10">
    <property type="entry name" value="CAPSULE POLYSACCHARIDE EXPORT INNER-MEMBRANE PROTEIN CTRC"/>
    <property type="match status" value="1"/>
</dbReference>